<keyword evidence="3" id="KW-1185">Reference proteome</keyword>
<evidence type="ECO:0000313" key="2">
    <source>
        <dbReference type="EMBL" id="KAE9401710.1"/>
    </source>
</evidence>
<feature type="region of interest" description="Disordered" evidence="1">
    <location>
        <begin position="1"/>
        <end position="21"/>
    </location>
</feature>
<proteinExistence type="predicted"/>
<accession>A0A6A4HVF4</accession>
<dbReference type="AlphaFoldDB" id="A0A6A4HVF4"/>
<protein>
    <submittedName>
        <fullName evidence="2">Uncharacterized protein</fullName>
    </submittedName>
</protein>
<evidence type="ECO:0000256" key="1">
    <source>
        <dbReference type="SAM" id="MobiDB-lite"/>
    </source>
</evidence>
<organism evidence="2 3">
    <name type="scientific">Gymnopus androsaceus JB14</name>
    <dbReference type="NCBI Taxonomy" id="1447944"/>
    <lineage>
        <taxon>Eukaryota</taxon>
        <taxon>Fungi</taxon>
        <taxon>Dikarya</taxon>
        <taxon>Basidiomycota</taxon>
        <taxon>Agaricomycotina</taxon>
        <taxon>Agaricomycetes</taxon>
        <taxon>Agaricomycetidae</taxon>
        <taxon>Agaricales</taxon>
        <taxon>Marasmiineae</taxon>
        <taxon>Omphalotaceae</taxon>
        <taxon>Gymnopus</taxon>
    </lineage>
</organism>
<feature type="region of interest" description="Disordered" evidence="1">
    <location>
        <begin position="422"/>
        <end position="457"/>
    </location>
</feature>
<dbReference type="OrthoDB" id="3252634at2759"/>
<dbReference type="EMBL" id="ML769443">
    <property type="protein sequence ID" value="KAE9401710.1"/>
    <property type="molecule type" value="Genomic_DNA"/>
</dbReference>
<feature type="compositionally biased region" description="Pro residues" evidence="1">
    <location>
        <begin position="432"/>
        <end position="457"/>
    </location>
</feature>
<name>A0A6A4HVF4_9AGAR</name>
<sequence>MSNVQPLPARNEQKAPKWDSQYEEQLPTFFEEFETIAKEAAIDSDDLKMKKEALRYVDTKTMRFWRSLDTVEDDQKTWDKFKKEVLSNYPRAEQVPETTTDTLKKVVTKFAKSGVLNSQELAEYHQEFATVSKLLTKHGILSGVQVAGYYVQVFPDLVHVQLNMRLQVQHTAKKKGEAYSLAELKGAVDFLLSDANTSMIVGNFNIGDQSVAPISSITAMVVPKVEPTESKLDQLTQTVSLLAQLMAQMALKGDRNSNRSRNDHSPKLSCSNKCFWDNCDSPKFDDCMDLREWVSQGRIERDANGSVQLRGGQRLPQNQRYTEGTLKQRFECYFEDHPSKKTWMWESPMVESNPFRGVDVGVHSRYTVHGYQGPAMMEKASTYMATSLEHGSFEGEPEEEAICQLLFKIETCRAAKEKAVKDVPEHYSKPKLPVPQPPVPPPPSESSSPVPIPGPARVPKPVIGKLLPNYVPPQERTVGVPPKDDRNFQYRAPIETEAAVERVVQAGFSSLVSIQQEDLLAIAPEY</sequence>
<dbReference type="Proteomes" id="UP000799118">
    <property type="component" value="Unassembled WGS sequence"/>
</dbReference>
<evidence type="ECO:0000313" key="3">
    <source>
        <dbReference type="Proteomes" id="UP000799118"/>
    </source>
</evidence>
<reference evidence="2" key="1">
    <citation type="journal article" date="2019" name="Environ. Microbiol.">
        <title>Fungal ecological strategies reflected in gene transcription - a case study of two litter decomposers.</title>
        <authorList>
            <person name="Barbi F."/>
            <person name="Kohler A."/>
            <person name="Barry K."/>
            <person name="Baskaran P."/>
            <person name="Daum C."/>
            <person name="Fauchery L."/>
            <person name="Ihrmark K."/>
            <person name="Kuo A."/>
            <person name="LaButti K."/>
            <person name="Lipzen A."/>
            <person name="Morin E."/>
            <person name="Grigoriev I.V."/>
            <person name="Henrissat B."/>
            <person name="Lindahl B."/>
            <person name="Martin F."/>
        </authorList>
    </citation>
    <scope>NUCLEOTIDE SEQUENCE</scope>
    <source>
        <strain evidence="2">JB14</strain>
    </source>
</reference>
<gene>
    <name evidence="2" type="ORF">BT96DRAFT_937743</name>
</gene>